<feature type="compositionally biased region" description="Polar residues" evidence="1">
    <location>
        <begin position="1"/>
        <end position="22"/>
    </location>
</feature>
<dbReference type="Proteomes" id="UP000683360">
    <property type="component" value="Unassembled WGS sequence"/>
</dbReference>
<evidence type="ECO:0000313" key="2">
    <source>
        <dbReference type="EMBL" id="CAG2221599.1"/>
    </source>
</evidence>
<feature type="region of interest" description="Disordered" evidence="1">
    <location>
        <begin position="223"/>
        <end position="276"/>
    </location>
</feature>
<feature type="compositionally biased region" description="Basic and acidic residues" evidence="1">
    <location>
        <begin position="48"/>
        <end position="80"/>
    </location>
</feature>
<feature type="compositionally biased region" description="Basic and acidic residues" evidence="1">
    <location>
        <begin position="259"/>
        <end position="276"/>
    </location>
</feature>
<evidence type="ECO:0000313" key="3">
    <source>
        <dbReference type="Proteomes" id="UP000683360"/>
    </source>
</evidence>
<feature type="region of interest" description="Disordered" evidence="1">
    <location>
        <begin position="182"/>
        <end position="203"/>
    </location>
</feature>
<protein>
    <submittedName>
        <fullName evidence="2">Uncharacterized protein</fullName>
    </submittedName>
</protein>
<sequence>MESISQSEDTVSLNNKTVSKVTQDLKDDLKPGQEISRNKTSIRTRKTRMIEENDKEKMRKEVKCDIKDITVSKKGKEDTNIGKNSKKTIEKLSKKEMKSDNNTAEQHSIHESISIRQRSRRQSEKITSVKELDIKTENDSLKSDEFDNNQDSLPSPDSSFVRRSSRKRTDGLSVYKDFQLSNKKAAKSVEEDDAVCRSEENQSQVIDDVKVLNKSLNTRSSKTLTAVKDNKSTSKETKKEETKEKLNNKTSRPRIHNRNSKEAENCDIAEKSNDKK</sequence>
<gene>
    <name evidence="2" type="ORF">MEDL_34992</name>
</gene>
<evidence type="ECO:0000256" key="1">
    <source>
        <dbReference type="SAM" id="MobiDB-lite"/>
    </source>
</evidence>
<feature type="compositionally biased region" description="Basic and acidic residues" evidence="1">
    <location>
        <begin position="87"/>
        <end position="99"/>
    </location>
</feature>
<organism evidence="2 3">
    <name type="scientific">Mytilus edulis</name>
    <name type="common">Blue mussel</name>
    <dbReference type="NCBI Taxonomy" id="6550"/>
    <lineage>
        <taxon>Eukaryota</taxon>
        <taxon>Metazoa</taxon>
        <taxon>Spiralia</taxon>
        <taxon>Lophotrochozoa</taxon>
        <taxon>Mollusca</taxon>
        <taxon>Bivalvia</taxon>
        <taxon>Autobranchia</taxon>
        <taxon>Pteriomorphia</taxon>
        <taxon>Mytilida</taxon>
        <taxon>Mytiloidea</taxon>
        <taxon>Mytilidae</taxon>
        <taxon>Mytilinae</taxon>
        <taxon>Mytilus</taxon>
    </lineage>
</organism>
<name>A0A8S3SLA4_MYTED</name>
<keyword evidence="3" id="KW-1185">Reference proteome</keyword>
<accession>A0A8S3SLA4</accession>
<dbReference type="EMBL" id="CAJPWZ010001684">
    <property type="protein sequence ID" value="CAG2221599.1"/>
    <property type="molecule type" value="Genomic_DNA"/>
</dbReference>
<reference evidence="2" key="1">
    <citation type="submission" date="2021-03" db="EMBL/GenBank/DDBJ databases">
        <authorList>
            <person name="Bekaert M."/>
        </authorList>
    </citation>
    <scope>NUCLEOTIDE SEQUENCE</scope>
</reference>
<feature type="compositionally biased region" description="Basic and acidic residues" evidence="1">
    <location>
        <begin position="228"/>
        <end position="247"/>
    </location>
</feature>
<feature type="compositionally biased region" description="Polar residues" evidence="1">
    <location>
        <begin position="149"/>
        <end position="162"/>
    </location>
</feature>
<feature type="compositionally biased region" description="Basic and acidic residues" evidence="1">
    <location>
        <begin position="121"/>
        <end position="145"/>
    </location>
</feature>
<comment type="caution">
    <text evidence="2">The sequence shown here is derived from an EMBL/GenBank/DDBJ whole genome shotgun (WGS) entry which is preliminary data.</text>
</comment>
<proteinExistence type="predicted"/>
<dbReference type="AlphaFoldDB" id="A0A8S3SLA4"/>
<feature type="region of interest" description="Disordered" evidence="1">
    <location>
        <begin position="1"/>
        <end position="168"/>
    </location>
</feature>